<proteinExistence type="predicted"/>
<dbReference type="Proteomes" id="UP000620366">
    <property type="component" value="Unassembled WGS sequence"/>
</dbReference>
<reference evidence="1" key="1">
    <citation type="submission" date="2020-08" db="EMBL/GenBank/DDBJ databases">
        <title>Genome public.</title>
        <authorList>
            <person name="Liu C."/>
            <person name="Sun Q."/>
        </authorList>
    </citation>
    <scope>NUCLEOTIDE SEQUENCE</scope>
    <source>
        <strain evidence="1">BX7</strain>
    </source>
</reference>
<gene>
    <name evidence="1" type="ORF">H8695_11360</name>
</gene>
<evidence type="ECO:0000313" key="2">
    <source>
        <dbReference type="Proteomes" id="UP000620366"/>
    </source>
</evidence>
<dbReference type="RefSeq" id="WP_249301814.1">
    <property type="nucleotide sequence ID" value="NZ_JACRSP010000007.1"/>
</dbReference>
<dbReference type="AlphaFoldDB" id="A0A926DFM1"/>
<name>A0A926DFM1_9FIRM</name>
<sequence>MTDRETIQNLEGLKIAVPALTEVVDNAISALEERDKWERVKQERDAAVADLYHMGGCPNCTHNKGRNPHTGVYMCKKHIEFPNGDCFEWRGMGGADHD</sequence>
<accession>A0A926DFM1</accession>
<evidence type="ECO:0000313" key="1">
    <source>
        <dbReference type="EMBL" id="MBC8537286.1"/>
    </source>
</evidence>
<protein>
    <submittedName>
        <fullName evidence="1">Uncharacterized protein</fullName>
    </submittedName>
</protein>
<organism evidence="1 2">
    <name type="scientific">Feifania hominis</name>
    <dbReference type="NCBI Taxonomy" id="2763660"/>
    <lineage>
        <taxon>Bacteria</taxon>
        <taxon>Bacillati</taxon>
        <taxon>Bacillota</taxon>
        <taxon>Clostridia</taxon>
        <taxon>Eubacteriales</taxon>
        <taxon>Feifaniaceae</taxon>
        <taxon>Feifania</taxon>
    </lineage>
</organism>
<comment type="caution">
    <text evidence="1">The sequence shown here is derived from an EMBL/GenBank/DDBJ whole genome shotgun (WGS) entry which is preliminary data.</text>
</comment>
<keyword evidence="2" id="KW-1185">Reference proteome</keyword>
<dbReference type="EMBL" id="JACRSP010000007">
    <property type="protein sequence ID" value="MBC8537286.1"/>
    <property type="molecule type" value="Genomic_DNA"/>
</dbReference>